<dbReference type="STRING" id="198312.SAMN02745193_00485"/>
<dbReference type="Proteomes" id="UP000184391">
    <property type="component" value="Unassembled WGS sequence"/>
</dbReference>
<keyword evidence="1" id="KW-0812">Transmembrane</keyword>
<reference evidence="3" key="1">
    <citation type="submission" date="2016-12" db="EMBL/GenBank/DDBJ databases">
        <authorList>
            <person name="Varghese N."/>
            <person name="Submissions S."/>
        </authorList>
    </citation>
    <scope>NUCLEOTIDE SEQUENCE [LARGE SCALE GENOMIC DNA]</scope>
    <source>
        <strain evidence="3">DSM 11032</strain>
    </source>
</reference>
<protein>
    <submittedName>
        <fullName evidence="2">Uncharacterized protein</fullName>
    </submittedName>
</protein>
<evidence type="ECO:0000313" key="2">
    <source>
        <dbReference type="EMBL" id="SHN50176.1"/>
    </source>
</evidence>
<gene>
    <name evidence="2" type="ORF">SAMN02745193_00485</name>
</gene>
<sequence>MDIDGHLLMLRMAAVPAGLERLDGAALAGRARRERRQSQAVTGFAAAAALTIGIIGGLAPLDRPGAKVPFGPPVALTPLIALARG</sequence>
<organism evidence="2 3">
    <name type="scientific">Erythrobacter sanguineus</name>
    <dbReference type="NCBI Taxonomy" id="198312"/>
    <lineage>
        <taxon>Bacteria</taxon>
        <taxon>Pseudomonadati</taxon>
        <taxon>Pseudomonadota</taxon>
        <taxon>Alphaproteobacteria</taxon>
        <taxon>Sphingomonadales</taxon>
        <taxon>Erythrobacteraceae</taxon>
        <taxon>Erythrobacter/Porphyrobacter group</taxon>
        <taxon>Erythrobacter</taxon>
    </lineage>
</organism>
<dbReference type="RefSeq" id="WP_072673060.1">
    <property type="nucleotide sequence ID" value="NZ_FRDF01000002.1"/>
</dbReference>
<name>A0A1M7RVK7_9SPHN</name>
<evidence type="ECO:0000313" key="3">
    <source>
        <dbReference type="Proteomes" id="UP000184391"/>
    </source>
</evidence>
<keyword evidence="1" id="KW-0472">Membrane</keyword>
<evidence type="ECO:0000256" key="1">
    <source>
        <dbReference type="SAM" id="Phobius"/>
    </source>
</evidence>
<dbReference type="AlphaFoldDB" id="A0A1M7RVK7"/>
<keyword evidence="1" id="KW-1133">Transmembrane helix</keyword>
<proteinExistence type="predicted"/>
<feature type="transmembrane region" description="Helical" evidence="1">
    <location>
        <begin position="40"/>
        <end position="61"/>
    </location>
</feature>
<dbReference type="EMBL" id="FRDF01000002">
    <property type="protein sequence ID" value="SHN50176.1"/>
    <property type="molecule type" value="Genomic_DNA"/>
</dbReference>
<keyword evidence="3" id="KW-1185">Reference proteome</keyword>
<accession>A0A1M7RVK7</accession>